<name>A0ABU5QB44_9BACT</name>
<keyword evidence="2" id="KW-1185">Reference proteome</keyword>
<dbReference type="RefSeq" id="WP_323296956.1">
    <property type="nucleotide sequence ID" value="NZ_JAYFUM010000012.1"/>
</dbReference>
<accession>A0ABU5QB44</accession>
<organism evidence="1 2">
    <name type="scientific">Arcicella rigui</name>
    <dbReference type="NCBI Taxonomy" id="797020"/>
    <lineage>
        <taxon>Bacteria</taxon>
        <taxon>Pseudomonadati</taxon>
        <taxon>Bacteroidota</taxon>
        <taxon>Cytophagia</taxon>
        <taxon>Cytophagales</taxon>
        <taxon>Flectobacillaceae</taxon>
        <taxon>Arcicella</taxon>
    </lineage>
</organism>
<dbReference type="Proteomes" id="UP001302949">
    <property type="component" value="Unassembled WGS sequence"/>
</dbReference>
<reference evidence="1 2" key="1">
    <citation type="submission" date="2023-12" db="EMBL/GenBank/DDBJ databases">
        <title>Novel species of the genus Arcicella isolated from rivers.</title>
        <authorList>
            <person name="Lu H."/>
        </authorList>
    </citation>
    <scope>NUCLEOTIDE SEQUENCE [LARGE SCALE GENOMIC DNA]</scope>
    <source>
        <strain evidence="1 2">KCTC 23307</strain>
    </source>
</reference>
<proteinExistence type="predicted"/>
<sequence>MSDSSHVSHLIAEIQGYLREEKLELAHLRMKDLKRHLISFKQTERFKKNISVQKINSNLTNLSTHINNISVVISKTSDTQIDLQTINQDIELLLELIIEFEQKTKNEKLK</sequence>
<gene>
    <name evidence="1" type="ORF">VB248_11645</name>
</gene>
<dbReference type="EMBL" id="JAYFUM010000012">
    <property type="protein sequence ID" value="MEA5139797.1"/>
    <property type="molecule type" value="Genomic_DNA"/>
</dbReference>
<protein>
    <submittedName>
        <fullName evidence="1">Uncharacterized protein</fullName>
    </submittedName>
</protein>
<evidence type="ECO:0000313" key="1">
    <source>
        <dbReference type="EMBL" id="MEA5139797.1"/>
    </source>
</evidence>
<comment type="caution">
    <text evidence="1">The sequence shown here is derived from an EMBL/GenBank/DDBJ whole genome shotgun (WGS) entry which is preliminary data.</text>
</comment>
<evidence type="ECO:0000313" key="2">
    <source>
        <dbReference type="Proteomes" id="UP001302949"/>
    </source>
</evidence>